<keyword evidence="8 15" id="KW-0406">Ion transport</keyword>
<accession>A0AA42C941</accession>
<dbReference type="InterPro" id="IPR005864">
    <property type="entry name" value="ATP_synth_F0_bsu_bac"/>
</dbReference>
<dbReference type="GO" id="GO:0045259">
    <property type="term" value="C:proton-transporting ATP synthase complex"/>
    <property type="evidence" value="ECO:0007669"/>
    <property type="project" value="UniProtKB-KW"/>
</dbReference>
<evidence type="ECO:0000313" key="18">
    <source>
        <dbReference type="EMBL" id="MCW0481640.1"/>
    </source>
</evidence>
<evidence type="ECO:0000256" key="12">
    <source>
        <dbReference type="ARBA" id="ARBA00025614"/>
    </source>
</evidence>
<dbReference type="InterPro" id="IPR002146">
    <property type="entry name" value="ATP_synth_b/b'su_bac/chlpt"/>
</dbReference>
<comment type="function">
    <text evidence="12">Component of the F(0) channel, it forms part of the peripheral stalk, linking F(1) to F(0). The b'-subunit is a diverged and duplicated form of b found in plants and photosynthetic bacteria.</text>
</comment>
<keyword evidence="10 15" id="KW-0066">ATP synthesis</keyword>
<evidence type="ECO:0000256" key="5">
    <source>
        <dbReference type="ARBA" id="ARBA00022692"/>
    </source>
</evidence>
<evidence type="ECO:0000256" key="8">
    <source>
        <dbReference type="ARBA" id="ARBA00023065"/>
    </source>
</evidence>
<evidence type="ECO:0000256" key="6">
    <source>
        <dbReference type="ARBA" id="ARBA00022781"/>
    </source>
</evidence>
<keyword evidence="17" id="KW-0175">Coiled coil</keyword>
<evidence type="ECO:0000256" key="3">
    <source>
        <dbReference type="ARBA" id="ARBA00022475"/>
    </source>
</evidence>
<comment type="subunit">
    <text evidence="15">F-type ATPases have 2 components, F(1) - the catalytic core - and F(0) - the membrane proton channel. F(1) has five subunits: alpha(3), beta(3), gamma(1), delta(1), epsilon(1). F(0) has three main subunits: a(1), b(2) and c(10-14). The alpha and beta chains form an alternating ring which encloses part of the gamma chain. F(1) is attached to F(0) by a central stalk formed by the gamma and epsilon chains, while a peripheral stalk is formed by the delta and b chains.</text>
</comment>
<evidence type="ECO:0000256" key="13">
    <source>
        <dbReference type="ARBA" id="ARBA00026054"/>
    </source>
</evidence>
<dbReference type="HAMAP" id="MF_01398">
    <property type="entry name" value="ATP_synth_b_bprime"/>
    <property type="match status" value="1"/>
</dbReference>
<dbReference type="InterPro" id="IPR028987">
    <property type="entry name" value="ATP_synth_B-like_membr_sf"/>
</dbReference>
<dbReference type="Pfam" id="PF00430">
    <property type="entry name" value="ATP-synt_B"/>
    <property type="match status" value="1"/>
</dbReference>
<feature type="coiled-coil region" evidence="17">
    <location>
        <begin position="51"/>
        <end position="164"/>
    </location>
</feature>
<evidence type="ECO:0000256" key="4">
    <source>
        <dbReference type="ARBA" id="ARBA00022547"/>
    </source>
</evidence>
<evidence type="ECO:0000313" key="19">
    <source>
        <dbReference type="Proteomes" id="UP001163821"/>
    </source>
</evidence>
<comment type="subcellular location">
    <subcellularLocation>
        <location evidence="15">Cell membrane</location>
        <topology evidence="15">Single-pass membrane protein</topology>
    </subcellularLocation>
    <subcellularLocation>
        <location evidence="14">Endomembrane system</location>
        <topology evidence="14">Single-pass membrane protein</topology>
    </subcellularLocation>
</comment>
<dbReference type="PANTHER" id="PTHR33445:SF1">
    <property type="entry name" value="ATP SYNTHASE SUBUNIT B"/>
    <property type="match status" value="1"/>
</dbReference>
<comment type="similarity">
    <text evidence="1 15 16">Belongs to the ATPase B chain family.</text>
</comment>
<proteinExistence type="inferred from homology"/>
<dbReference type="GO" id="GO:0012505">
    <property type="term" value="C:endomembrane system"/>
    <property type="evidence" value="ECO:0007669"/>
    <property type="project" value="UniProtKB-SubCell"/>
</dbReference>
<dbReference type="Gene3D" id="1.20.5.620">
    <property type="entry name" value="F1F0 ATP synthase subunit B, membrane domain"/>
    <property type="match status" value="1"/>
</dbReference>
<dbReference type="RefSeq" id="WP_282590249.1">
    <property type="nucleotide sequence ID" value="NZ_JAPAAF010000002.1"/>
</dbReference>
<gene>
    <name evidence="15 18" type="primary">atpF</name>
    <name evidence="18" type="ORF">N2K84_02790</name>
</gene>
<reference evidence="18" key="1">
    <citation type="submission" date="2022-10" db="EMBL/GenBank/DDBJ databases">
        <title>Gaoshiqiia sediminis gen. nov., sp. nov., isolated from coastal sediment.</title>
        <authorList>
            <person name="Yu W.X."/>
            <person name="Mu D.S."/>
            <person name="Du J.Z."/>
            <person name="Liang Y.Q."/>
        </authorList>
    </citation>
    <scope>NUCLEOTIDE SEQUENCE</scope>
    <source>
        <strain evidence="18">A06</strain>
    </source>
</reference>
<keyword evidence="3 15" id="KW-1003">Cell membrane</keyword>
<keyword evidence="5 15" id="KW-0812">Transmembrane</keyword>
<keyword evidence="2 15" id="KW-0813">Transport</keyword>
<dbReference type="InterPro" id="IPR050059">
    <property type="entry name" value="ATP_synthase_B_chain"/>
</dbReference>
<evidence type="ECO:0000256" key="1">
    <source>
        <dbReference type="ARBA" id="ARBA00005513"/>
    </source>
</evidence>
<evidence type="ECO:0000256" key="2">
    <source>
        <dbReference type="ARBA" id="ARBA00022448"/>
    </source>
</evidence>
<keyword evidence="7 15" id="KW-1133">Transmembrane helix</keyword>
<dbReference type="NCBIfam" id="TIGR01144">
    <property type="entry name" value="ATP_synt_b"/>
    <property type="match status" value="1"/>
</dbReference>
<dbReference type="AlphaFoldDB" id="A0AA42C941"/>
<dbReference type="GO" id="GO:0046933">
    <property type="term" value="F:proton-transporting ATP synthase activity, rotational mechanism"/>
    <property type="evidence" value="ECO:0007669"/>
    <property type="project" value="UniProtKB-UniRule"/>
</dbReference>
<keyword evidence="6 15" id="KW-0375">Hydrogen ion transport</keyword>
<sequence length="164" mass="18718">MGFVTPDYGTIFWMVIVFGITLYILKRFAWKPILNALKNREASIYEALTAADQARKEVAGLKADHDKIIAEARREKEIILREATNIKDKIVAEAKAQANAEGLKVIQSAREQIEAEKQEAIKDMKKQVVELSVMVAEKIIRKEMKEHKDQEALVNELLKDLKLK</sequence>
<comment type="subunit">
    <text evidence="13">F-type ATPases have 2 components, F(1) - the catalytic core - and F(0) - the membrane proton channel. F(1) has five subunits: alpha(3), beta(3), gamma(1), delta(1), epsilon(1). F(0) has four main subunits: a(1), b(2) and c(10-14). The alpha and beta chains form an alternating ring which encloses part of the gamma chain. F(1) is attached to F(0) by a central stalk formed by the gamma and epsilon chains, while a peripheral stalk is formed by the delta and b chains.</text>
</comment>
<protein>
    <recommendedName>
        <fullName evidence="15">ATP synthase subunit b</fullName>
    </recommendedName>
    <alternativeName>
        <fullName evidence="15">ATP synthase F(0) sector subunit b</fullName>
    </alternativeName>
    <alternativeName>
        <fullName evidence="15">ATPase subunit I</fullName>
    </alternativeName>
    <alternativeName>
        <fullName evidence="15">F-type ATPase subunit b</fullName>
        <shortName evidence="15">F-ATPase subunit b</shortName>
    </alternativeName>
</protein>
<evidence type="ECO:0000256" key="7">
    <source>
        <dbReference type="ARBA" id="ARBA00022989"/>
    </source>
</evidence>
<dbReference type="EMBL" id="JAPAAF010000002">
    <property type="protein sequence ID" value="MCW0481640.1"/>
    <property type="molecule type" value="Genomic_DNA"/>
</dbReference>
<evidence type="ECO:0000256" key="17">
    <source>
        <dbReference type="SAM" id="Coils"/>
    </source>
</evidence>
<dbReference type="SUPFAM" id="SSF81573">
    <property type="entry name" value="F1F0 ATP synthase subunit B, membrane domain"/>
    <property type="match status" value="1"/>
</dbReference>
<keyword evidence="4 15" id="KW-0138">CF(0)</keyword>
<comment type="caution">
    <text evidence="18">The sequence shown here is derived from an EMBL/GenBank/DDBJ whole genome shotgun (WGS) entry which is preliminary data.</text>
</comment>
<keyword evidence="9 15" id="KW-0472">Membrane</keyword>
<dbReference type="Proteomes" id="UP001163821">
    <property type="component" value="Unassembled WGS sequence"/>
</dbReference>
<name>A0AA42C941_9BACT</name>
<comment type="function">
    <text evidence="11 15">F(1)F(0) ATP synthase produces ATP from ADP in the presence of a proton or sodium gradient. F-type ATPases consist of two structural domains, F(1) containing the extramembraneous catalytic core and F(0) containing the membrane proton channel, linked together by a central stalk and a peripheral stalk. During catalysis, ATP synthesis in the catalytic domain of F(1) is coupled via a rotary mechanism of the central stalk subunits to proton translocation.</text>
</comment>
<evidence type="ECO:0000256" key="10">
    <source>
        <dbReference type="ARBA" id="ARBA00023310"/>
    </source>
</evidence>
<dbReference type="GO" id="GO:0005886">
    <property type="term" value="C:plasma membrane"/>
    <property type="evidence" value="ECO:0007669"/>
    <property type="project" value="UniProtKB-SubCell"/>
</dbReference>
<organism evidence="18 19">
    <name type="scientific">Gaoshiqia sediminis</name>
    <dbReference type="NCBI Taxonomy" id="2986998"/>
    <lineage>
        <taxon>Bacteria</taxon>
        <taxon>Pseudomonadati</taxon>
        <taxon>Bacteroidota</taxon>
        <taxon>Bacteroidia</taxon>
        <taxon>Marinilabiliales</taxon>
        <taxon>Prolixibacteraceae</taxon>
        <taxon>Gaoshiqia</taxon>
    </lineage>
</organism>
<keyword evidence="19" id="KW-1185">Reference proteome</keyword>
<dbReference type="GO" id="GO:0046961">
    <property type="term" value="F:proton-transporting ATPase activity, rotational mechanism"/>
    <property type="evidence" value="ECO:0007669"/>
    <property type="project" value="TreeGrafter"/>
</dbReference>
<dbReference type="PANTHER" id="PTHR33445">
    <property type="entry name" value="ATP SYNTHASE SUBUNIT B', CHLOROPLASTIC"/>
    <property type="match status" value="1"/>
</dbReference>
<evidence type="ECO:0000256" key="15">
    <source>
        <dbReference type="HAMAP-Rule" id="MF_01398"/>
    </source>
</evidence>
<dbReference type="CDD" id="cd06503">
    <property type="entry name" value="ATP-synt_Fo_b"/>
    <property type="match status" value="1"/>
</dbReference>
<feature type="transmembrane region" description="Helical" evidence="15">
    <location>
        <begin position="6"/>
        <end position="25"/>
    </location>
</feature>
<evidence type="ECO:0000256" key="16">
    <source>
        <dbReference type="RuleBase" id="RU003848"/>
    </source>
</evidence>
<evidence type="ECO:0000256" key="11">
    <source>
        <dbReference type="ARBA" id="ARBA00025198"/>
    </source>
</evidence>
<evidence type="ECO:0000256" key="14">
    <source>
        <dbReference type="ARBA" id="ARBA00037847"/>
    </source>
</evidence>
<evidence type="ECO:0000256" key="9">
    <source>
        <dbReference type="ARBA" id="ARBA00023136"/>
    </source>
</evidence>